<accession>A0AAD4QL74</accession>
<gene>
    <name evidence="1" type="ORF">B0F90DRAFT_1669935</name>
</gene>
<dbReference type="AlphaFoldDB" id="A0AAD4QL74"/>
<dbReference type="EMBL" id="WTXG01000053">
    <property type="protein sequence ID" value="KAI0295894.1"/>
    <property type="molecule type" value="Genomic_DNA"/>
</dbReference>
<evidence type="ECO:0000313" key="2">
    <source>
        <dbReference type="Proteomes" id="UP001203297"/>
    </source>
</evidence>
<protein>
    <submittedName>
        <fullName evidence="1">Uncharacterized protein</fullName>
    </submittedName>
</protein>
<dbReference type="Proteomes" id="UP001203297">
    <property type="component" value="Unassembled WGS sequence"/>
</dbReference>
<evidence type="ECO:0000313" key="1">
    <source>
        <dbReference type="EMBL" id="KAI0295894.1"/>
    </source>
</evidence>
<keyword evidence="2" id="KW-1185">Reference proteome</keyword>
<organism evidence="1 2">
    <name type="scientific">Multifurca ochricompacta</name>
    <dbReference type="NCBI Taxonomy" id="376703"/>
    <lineage>
        <taxon>Eukaryota</taxon>
        <taxon>Fungi</taxon>
        <taxon>Dikarya</taxon>
        <taxon>Basidiomycota</taxon>
        <taxon>Agaricomycotina</taxon>
        <taxon>Agaricomycetes</taxon>
        <taxon>Russulales</taxon>
        <taxon>Russulaceae</taxon>
        <taxon>Multifurca</taxon>
    </lineage>
</organism>
<name>A0AAD4QL74_9AGAM</name>
<comment type="caution">
    <text evidence="1">The sequence shown here is derived from an EMBL/GenBank/DDBJ whole genome shotgun (WGS) entry which is preliminary data.</text>
</comment>
<sequence>MSHGHISSLVWHDVVMNEQTFLDVGRNEISASSQILKSIHRRARAKGGRGGGEDSHEAGAMCAQDEVSVVNVATSLPPPSVNNYSRSAFQPTMKDGQNSIVSRILIHGRTTIGALAALAAGAEYFTSQSKEMEINGTINFFPAPRMDATSICCNLDRHSDPELVKGQAAVTLVSKSDPGSWEMKMLVPVILVYRWWTKSGNEHPLCELLSARSSTRGVLKFIT</sequence>
<reference evidence="1" key="1">
    <citation type="journal article" date="2022" name="New Phytol.">
        <title>Evolutionary transition to the ectomycorrhizal habit in the genomes of a hyperdiverse lineage of mushroom-forming fungi.</title>
        <authorList>
            <person name="Looney B."/>
            <person name="Miyauchi S."/>
            <person name="Morin E."/>
            <person name="Drula E."/>
            <person name="Courty P.E."/>
            <person name="Kohler A."/>
            <person name="Kuo A."/>
            <person name="LaButti K."/>
            <person name="Pangilinan J."/>
            <person name="Lipzen A."/>
            <person name="Riley R."/>
            <person name="Andreopoulos W."/>
            <person name="He G."/>
            <person name="Johnson J."/>
            <person name="Nolan M."/>
            <person name="Tritt A."/>
            <person name="Barry K.W."/>
            <person name="Grigoriev I.V."/>
            <person name="Nagy L.G."/>
            <person name="Hibbett D."/>
            <person name="Henrissat B."/>
            <person name="Matheny P.B."/>
            <person name="Labbe J."/>
            <person name="Martin F.M."/>
        </authorList>
    </citation>
    <scope>NUCLEOTIDE SEQUENCE</scope>
    <source>
        <strain evidence="1">BPL690</strain>
    </source>
</reference>
<proteinExistence type="predicted"/>